<accession>A0ABV3DTU7</accession>
<dbReference type="Proteomes" id="UP001551482">
    <property type="component" value="Unassembled WGS sequence"/>
</dbReference>
<dbReference type="PANTHER" id="PTHR35585">
    <property type="entry name" value="HHE DOMAIN PROTEIN (AFU_ORTHOLOGUE AFUA_4G00730)"/>
    <property type="match status" value="1"/>
</dbReference>
<dbReference type="EMBL" id="JBEZFP010000133">
    <property type="protein sequence ID" value="MEU8138667.1"/>
    <property type="molecule type" value="Genomic_DNA"/>
</dbReference>
<keyword evidence="3" id="KW-1185">Reference proteome</keyword>
<reference evidence="2 3" key="1">
    <citation type="submission" date="2024-06" db="EMBL/GenBank/DDBJ databases">
        <title>The Natural Products Discovery Center: Release of the First 8490 Sequenced Strains for Exploring Actinobacteria Biosynthetic Diversity.</title>
        <authorList>
            <person name="Kalkreuter E."/>
            <person name="Kautsar S.A."/>
            <person name="Yang D."/>
            <person name="Bader C.D."/>
            <person name="Teijaro C.N."/>
            <person name="Fluegel L."/>
            <person name="Davis C.M."/>
            <person name="Simpson J.R."/>
            <person name="Lauterbach L."/>
            <person name="Steele A.D."/>
            <person name="Gui C."/>
            <person name="Meng S."/>
            <person name="Li G."/>
            <person name="Viehrig K."/>
            <person name="Ye F."/>
            <person name="Su P."/>
            <person name="Kiefer A.F."/>
            <person name="Nichols A."/>
            <person name="Cepeda A.J."/>
            <person name="Yan W."/>
            <person name="Fan B."/>
            <person name="Jiang Y."/>
            <person name="Adhikari A."/>
            <person name="Zheng C.-J."/>
            <person name="Schuster L."/>
            <person name="Cowan T.M."/>
            <person name="Smanski M.J."/>
            <person name="Chevrette M.G."/>
            <person name="De Carvalho L.P.S."/>
            <person name="Shen B."/>
        </authorList>
    </citation>
    <scope>NUCLEOTIDE SEQUENCE [LARGE SCALE GENOMIC DNA]</scope>
    <source>
        <strain evidence="2 3">NPDC048946</strain>
    </source>
</reference>
<dbReference type="PANTHER" id="PTHR35585:SF1">
    <property type="entry name" value="HHE DOMAIN PROTEIN (AFU_ORTHOLOGUE AFUA_4G00730)"/>
    <property type="match status" value="1"/>
</dbReference>
<sequence length="192" mass="21078">MSNSAMNRAQAARLHDDDVVGILMHQHARIEELFAEVKRHGDRTAKQNAFDELRCVLAVHEAAEEMVVRPAAKKVAGSRETDARNREEKQAAKVLAELEGIDVNTSAFDAKFAEFEAAVKAHADREERQEFPALHDGYSAEERRTMGVRVRAAEKVAPTHPHPGSAGSTAAQWTVGPFAGMVDRVRDGLRGS</sequence>
<evidence type="ECO:0000259" key="1">
    <source>
        <dbReference type="Pfam" id="PF01814"/>
    </source>
</evidence>
<dbReference type="Pfam" id="PF01814">
    <property type="entry name" value="Hemerythrin"/>
    <property type="match status" value="1"/>
</dbReference>
<dbReference type="RefSeq" id="WP_358362294.1">
    <property type="nucleotide sequence ID" value="NZ_JBEZFP010000133.1"/>
</dbReference>
<organism evidence="2 3">
    <name type="scientific">Streptodolium elevatio</name>
    <dbReference type="NCBI Taxonomy" id="3157996"/>
    <lineage>
        <taxon>Bacteria</taxon>
        <taxon>Bacillati</taxon>
        <taxon>Actinomycetota</taxon>
        <taxon>Actinomycetes</taxon>
        <taxon>Kitasatosporales</taxon>
        <taxon>Streptomycetaceae</taxon>
        <taxon>Streptodolium</taxon>
    </lineage>
</organism>
<evidence type="ECO:0000313" key="3">
    <source>
        <dbReference type="Proteomes" id="UP001551482"/>
    </source>
</evidence>
<feature type="domain" description="Hemerythrin-like" evidence="1">
    <location>
        <begin position="20"/>
        <end position="134"/>
    </location>
</feature>
<dbReference type="InterPro" id="IPR012312">
    <property type="entry name" value="Hemerythrin-like"/>
</dbReference>
<comment type="caution">
    <text evidence="2">The sequence shown here is derived from an EMBL/GenBank/DDBJ whole genome shotgun (WGS) entry which is preliminary data.</text>
</comment>
<proteinExistence type="predicted"/>
<evidence type="ECO:0000313" key="2">
    <source>
        <dbReference type="EMBL" id="MEU8138667.1"/>
    </source>
</evidence>
<gene>
    <name evidence="2" type="ORF">AB0C36_34860</name>
</gene>
<dbReference type="Gene3D" id="1.20.120.520">
    <property type="entry name" value="nmb1532 protein domain like"/>
    <property type="match status" value="1"/>
</dbReference>
<protein>
    <submittedName>
        <fullName evidence="2">Hemerythrin domain-containing protein</fullName>
    </submittedName>
</protein>
<name>A0ABV3DTU7_9ACTN</name>